<dbReference type="Pfam" id="PF03630">
    <property type="entry name" value="Fumble"/>
    <property type="match status" value="1"/>
</dbReference>
<dbReference type="SUPFAM" id="SSF53067">
    <property type="entry name" value="Actin-like ATPase domain"/>
    <property type="match status" value="1"/>
</dbReference>
<dbReference type="GO" id="GO:0005524">
    <property type="term" value="F:ATP binding"/>
    <property type="evidence" value="ECO:0007669"/>
    <property type="project" value="InterPro"/>
</dbReference>
<reference evidence="2" key="3">
    <citation type="submission" date="2025-09" db="UniProtKB">
        <authorList>
            <consortium name="Ensembl"/>
        </authorList>
    </citation>
    <scope>IDENTIFICATION</scope>
</reference>
<dbReference type="GO" id="GO:0005634">
    <property type="term" value="C:nucleus"/>
    <property type="evidence" value="ECO:0007669"/>
    <property type="project" value="TreeGrafter"/>
</dbReference>
<feature type="region of interest" description="Disordered" evidence="1">
    <location>
        <begin position="1"/>
        <end position="34"/>
    </location>
</feature>
<dbReference type="PANTHER" id="PTHR12280">
    <property type="entry name" value="PANTOTHENATE KINASE"/>
    <property type="match status" value="1"/>
</dbReference>
<dbReference type="FunCoup" id="H2YTP6">
    <property type="interactions" value="242"/>
</dbReference>
<evidence type="ECO:0000313" key="2">
    <source>
        <dbReference type="Ensembl" id="ENSCSAVP00000008706.1"/>
    </source>
</evidence>
<dbReference type="HOGENOM" id="CLU_091551_0_0_1"/>
<dbReference type="PANTHER" id="PTHR12280:SF30">
    <property type="entry name" value="FUMBLE"/>
    <property type="match status" value="1"/>
</dbReference>
<dbReference type="InterPro" id="IPR043129">
    <property type="entry name" value="ATPase_NBD"/>
</dbReference>
<keyword evidence="3" id="KW-1185">Reference proteome</keyword>
<feature type="compositionally biased region" description="Polar residues" evidence="1">
    <location>
        <begin position="1"/>
        <end position="18"/>
    </location>
</feature>
<sequence length="253" mass="28632">MGDNSVFNDTTEDVNNSVEKVKPSRPRTYSSKSAKKHPFPWFGLDIGGTLVKLIYFEPLSLTPDEEGEEQESLKSIRKYLTSNVAYGSTGVRDTRLELKNVKFQGYIGNLHFIRFPTDQMEIFVNMVKEKQFATLIDVFHATGGGAFKFEQQFLKEIGVNFNKVDELDCVIKGIHFVQHKCGLNGHSECFSISNPLETDPIKKEPFDFRDPYPYMVANIGCGVSIMLVKSQTDYARVQEQVLEEALSSVYVVC</sequence>
<organism evidence="2 3">
    <name type="scientific">Ciona savignyi</name>
    <name type="common">Pacific transparent sea squirt</name>
    <dbReference type="NCBI Taxonomy" id="51511"/>
    <lineage>
        <taxon>Eukaryota</taxon>
        <taxon>Metazoa</taxon>
        <taxon>Chordata</taxon>
        <taxon>Tunicata</taxon>
        <taxon>Ascidiacea</taxon>
        <taxon>Phlebobranchia</taxon>
        <taxon>Cionidae</taxon>
        <taxon>Ciona</taxon>
    </lineage>
</organism>
<reference evidence="3" key="1">
    <citation type="submission" date="2003-08" db="EMBL/GenBank/DDBJ databases">
        <authorList>
            <person name="Birren B."/>
            <person name="Nusbaum C."/>
            <person name="Abebe A."/>
            <person name="Abouelleil A."/>
            <person name="Adekoya E."/>
            <person name="Ait-zahra M."/>
            <person name="Allen N."/>
            <person name="Allen T."/>
            <person name="An P."/>
            <person name="Anderson M."/>
            <person name="Anderson S."/>
            <person name="Arachchi H."/>
            <person name="Armbruster J."/>
            <person name="Bachantsang P."/>
            <person name="Baldwin J."/>
            <person name="Barry A."/>
            <person name="Bayul T."/>
            <person name="Blitshsteyn B."/>
            <person name="Bloom T."/>
            <person name="Blye J."/>
            <person name="Boguslavskiy L."/>
            <person name="Borowsky M."/>
            <person name="Boukhgalter B."/>
            <person name="Brunache A."/>
            <person name="Butler J."/>
            <person name="Calixte N."/>
            <person name="Calvo S."/>
            <person name="Camarata J."/>
            <person name="Campo K."/>
            <person name="Chang J."/>
            <person name="Cheshatsang Y."/>
            <person name="Citroen M."/>
            <person name="Collymore A."/>
            <person name="Considine T."/>
            <person name="Cook A."/>
            <person name="Cooke P."/>
            <person name="Corum B."/>
            <person name="Cuomo C."/>
            <person name="David R."/>
            <person name="Dawoe T."/>
            <person name="Degray S."/>
            <person name="Dodge S."/>
            <person name="Dooley K."/>
            <person name="Dorje P."/>
            <person name="Dorjee K."/>
            <person name="Dorris L."/>
            <person name="Duffey N."/>
            <person name="Dupes A."/>
            <person name="Elkins T."/>
            <person name="Engels R."/>
            <person name="Erickson J."/>
            <person name="Farina A."/>
            <person name="Faro S."/>
            <person name="Ferreira P."/>
            <person name="Fischer H."/>
            <person name="Fitzgerald M."/>
            <person name="Foley K."/>
            <person name="Gage D."/>
            <person name="Galagan J."/>
            <person name="Gearin G."/>
            <person name="Gnerre S."/>
            <person name="Gnirke A."/>
            <person name="Goyette A."/>
            <person name="Graham J."/>
            <person name="Grandbois E."/>
            <person name="Gyaltsen K."/>
            <person name="Hafez N."/>
            <person name="Hagopian D."/>
            <person name="Hagos B."/>
            <person name="Hall J."/>
            <person name="Hatcher B."/>
            <person name="Heller A."/>
            <person name="Higgins H."/>
            <person name="Honan T."/>
            <person name="Horn A."/>
            <person name="Houde N."/>
            <person name="Hughes L."/>
            <person name="Hulme W."/>
            <person name="Husby E."/>
            <person name="Iliev I."/>
            <person name="Jaffe D."/>
            <person name="Jones C."/>
            <person name="Kamal M."/>
            <person name="Kamat A."/>
            <person name="Kamvysselis M."/>
            <person name="Karlsson E."/>
            <person name="Kells C."/>
            <person name="Kieu A."/>
            <person name="Kisner P."/>
            <person name="Kodira C."/>
            <person name="Kulbokas E."/>
            <person name="Labutti K."/>
            <person name="Lama D."/>
            <person name="Landers T."/>
            <person name="Leger J."/>
            <person name="Levine S."/>
            <person name="Lewis D."/>
            <person name="Lewis T."/>
            <person name="Lindblad-toh K."/>
            <person name="Liu X."/>
            <person name="Lokyitsang T."/>
            <person name="Lokyitsang Y."/>
            <person name="Lucien O."/>
            <person name="Lui A."/>
            <person name="Ma L.J."/>
            <person name="Mabbitt R."/>
            <person name="Macdonald J."/>
            <person name="Maclean C."/>
            <person name="Major J."/>
            <person name="Manning J."/>
            <person name="Marabella R."/>
            <person name="Maru K."/>
            <person name="Matthews C."/>
            <person name="Mauceli E."/>
            <person name="Mccarthy M."/>
            <person name="Mcdonough S."/>
            <person name="Mcghee T."/>
            <person name="Meldrim J."/>
            <person name="Meneus L."/>
            <person name="Mesirov J."/>
            <person name="Mihalev A."/>
            <person name="Mihova T."/>
            <person name="Mikkelsen T."/>
            <person name="Mlenga V."/>
            <person name="Moru K."/>
            <person name="Mozes J."/>
            <person name="Mulrain L."/>
            <person name="Munson G."/>
            <person name="Naylor J."/>
            <person name="Newes C."/>
            <person name="Nguyen C."/>
            <person name="Nguyen N."/>
            <person name="Nguyen T."/>
            <person name="Nicol R."/>
            <person name="Nielsen C."/>
            <person name="Nizzari M."/>
            <person name="Norbu C."/>
            <person name="Norbu N."/>
            <person name="O'donnell P."/>
            <person name="Okoawo O."/>
            <person name="O'leary S."/>
            <person name="Omotosho B."/>
            <person name="O'neill K."/>
            <person name="Osman S."/>
            <person name="Parker S."/>
            <person name="Perrin D."/>
            <person name="Phunkhang P."/>
            <person name="Piqani B."/>
            <person name="Purcell S."/>
            <person name="Rachupka T."/>
            <person name="Ramasamy U."/>
            <person name="Rameau R."/>
            <person name="Ray V."/>
            <person name="Raymond C."/>
            <person name="Retta R."/>
            <person name="Richardson S."/>
            <person name="Rise C."/>
            <person name="Rodriguez J."/>
            <person name="Rogers J."/>
            <person name="Rogov P."/>
            <person name="Rutman M."/>
            <person name="Schupbach R."/>
            <person name="Seaman C."/>
            <person name="Settipalli S."/>
            <person name="Sharpe T."/>
            <person name="Sheridan J."/>
            <person name="Sherpa N."/>
            <person name="Shi J."/>
            <person name="Smirnov S."/>
            <person name="Smith C."/>
            <person name="Sougnez C."/>
            <person name="Spencer B."/>
            <person name="Stalker J."/>
            <person name="Stange-thomann N."/>
            <person name="Stavropoulos S."/>
            <person name="Stetson K."/>
            <person name="Stone C."/>
            <person name="Stone S."/>
            <person name="Stubbs M."/>
            <person name="Talamas J."/>
            <person name="Tchuinga P."/>
            <person name="Tenzing P."/>
            <person name="Tesfaye S."/>
            <person name="Theodore J."/>
            <person name="Thoulutsang Y."/>
            <person name="Topham K."/>
            <person name="Towey S."/>
            <person name="Tsamla T."/>
            <person name="Tsomo N."/>
            <person name="Vallee D."/>
            <person name="Vassiliev H."/>
            <person name="Venkataraman V."/>
            <person name="Vinson J."/>
            <person name="Vo A."/>
            <person name="Wade C."/>
            <person name="Wang S."/>
            <person name="Wangchuk T."/>
            <person name="Wangdi T."/>
            <person name="Whittaker C."/>
            <person name="Wilkinson J."/>
            <person name="Wu Y."/>
            <person name="Wyman D."/>
            <person name="Yadav S."/>
            <person name="Yang S."/>
            <person name="Yang X."/>
            <person name="Yeager S."/>
            <person name="Yee E."/>
            <person name="Young G."/>
            <person name="Zainoun J."/>
            <person name="Zembeck L."/>
            <person name="Zimmer A."/>
            <person name="Zody M."/>
            <person name="Lander E."/>
        </authorList>
    </citation>
    <scope>NUCLEOTIDE SEQUENCE [LARGE SCALE GENOMIC DNA]</scope>
</reference>
<dbReference type="OMA" id="DDASHIY"/>
<dbReference type="GO" id="GO:0004594">
    <property type="term" value="F:pantothenate kinase activity"/>
    <property type="evidence" value="ECO:0007669"/>
    <property type="project" value="TreeGrafter"/>
</dbReference>
<dbReference type="Gene3D" id="3.30.420.40">
    <property type="match status" value="1"/>
</dbReference>
<dbReference type="Proteomes" id="UP000007875">
    <property type="component" value="Unassembled WGS sequence"/>
</dbReference>
<dbReference type="InParanoid" id="H2YTP6"/>
<dbReference type="STRING" id="51511.ENSCSAVP00000008706"/>
<dbReference type="AlphaFoldDB" id="H2YTP6"/>
<dbReference type="GO" id="GO:0015937">
    <property type="term" value="P:coenzyme A biosynthetic process"/>
    <property type="evidence" value="ECO:0007669"/>
    <property type="project" value="InterPro"/>
</dbReference>
<name>H2YTP6_CIOSA</name>
<evidence type="ECO:0000313" key="3">
    <source>
        <dbReference type="Proteomes" id="UP000007875"/>
    </source>
</evidence>
<evidence type="ECO:0008006" key="4">
    <source>
        <dbReference type="Google" id="ProtNLM"/>
    </source>
</evidence>
<evidence type="ECO:0000256" key="1">
    <source>
        <dbReference type="SAM" id="MobiDB-lite"/>
    </source>
</evidence>
<reference evidence="2" key="2">
    <citation type="submission" date="2025-08" db="UniProtKB">
        <authorList>
            <consortium name="Ensembl"/>
        </authorList>
    </citation>
    <scope>IDENTIFICATION</scope>
</reference>
<dbReference type="eggNOG" id="KOG2201">
    <property type="taxonomic scope" value="Eukaryota"/>
</dbReference>
<dbReference type="Gene3D" id="3.30.420.510">
    <property type="match status" value="1"/>
</dbReference>
<proteinExistence type="predicted"/>
<dbReference type="GO" id="GO:0005829">
    <property type="term" value="C:cytosol"/>
    <property type="evidence" value="ECO:0007669"/>
    <property type="project" value="TreeGrafter"/>
</dbReference>
<accession>H2YTP6</accession>
<protein>
    <recommendedName>
        <fullName evidence="4">Pantothenate kinase</fullName>
    </recommendedName>
</protein>
<dbReference type="GeneTree" id="ENSGT00940000170290"/>
<dbReference type="Ensembl" id="ENSCSAVT00000008817.1">
    <property type="protein sequence ID" value="ENSCSAVP00000008706.1"/>
    <property type="gene ID" value="ENSCSAVG00000005172.1"/>
</dbReference>
<dbReference type="InterPro" id="IPR004567">
    <property type="entry name" value="Type_II_PanK"/>
</dbReference>